<dbReference type="Proteomes" id="UP000326780">
    <property type="component" value="Chromosome"/>
</dbReference>
<reference evidence="2 3" key="1">
    <citation type="submission" date="2019-10" db="EMBL/GenBank/DDBJ databases">
        <title>Complete genome sequence of Variovorax paradoxus 5C-2.</title>
        <authorList>
            <person name="Gogoleva N.E."/>
            <person name="Balkin A.S."/>
        </authorList>
    </citation>
    <scope>NUCLEOTIDE SEQUENCE [LARGE SCALE GENOMIC DNA]</scope>
    <source>
        <strain evidence="2 3">5C-2</strain>
    </source>
</reference>
<dbReference type="InterPro" id="IPR055371">
    <property type="entry name" value="SpaA_PFL_dom_4"/>
</dbReference>
<dbReference type="Gene3D" id="2.60.40.10">
    <property type="entry name" value="Immunoglobulins"/>
    <property type="match status" value="1"/>
</dbReference>
<protein>
    <recommendedName>
        <fullName evidence="1">SpaA-like prealbumin fold domain-containing protein</fullName>
    </recommendedName>
</protein>
<accession>A0A5Q0M7L4</accession>
<evidence type="ECO:0000259" key="1">
    <source>
        <dbReference type="Pfam" id="PF24514"/>
    </source>
</evidence>
<proteinExistence type="predicted"/>
<dbReference type="PANTHER" id="PTHR34819:SF3">
    <property type="entry name" value="CELL SURFACE PROTEIN"/>
    <property type="match status" value="1"/>
</dbReference>
<dbReference type="Pfam" id="PF24514">
    <property type="entry name" value="SpaA_4"/>
    <property type="match status" value="1"/>
</dbReference>
<evidence type="ECO:0000313" key="3">
    <source>
        <dbReference type="Proteomes" id="UP000326780"/>
    </source>
</evidence>
<organism evidence="2 3">
    <name type="scientific">Variovorax paradoxus</name>
    <dbReference type="NCBI Taxonomy" id="34073"/>
    <lineage>
        <taxon>Bacteria</taxon>
        <taxon>Pseudomonadati</taxon>
        <taxon>Pseudomonadota</taxon>
        <taxon>Betaproteobacteria</taxon>
        <taxon>Burkholderiales</taxon>
        <taxon>Comamonadaceae</taxon>
        <taxon>Variovorax</taxon>
    </lineage>
</organism>
<dbReference type="InterPro" id="IPR051172">
    <property type="entry name" value="Chlamydia_OmcB"/>
</dbReference>
<dbReference type="InterPro" id="IPR047589">
    <property type="entry name" value="DUF11_rpt"/>
</dbReference>
<dbReference type="NCBIfam" id="TIGR01451">
    <property type="entry name" value="B_ant_repeat"/>
    <property type="match status" value="1"/>
</dbReference>
<evidence type="ECO:0000313" key="2">
    <source>
        <dbReference type="EMBL" id="QFZ85446.1"/>
    </source>
</evidence>
<dbReference type="EMBL" id="CP045644">
    <property type="protein sequence ID" value="QFZ85446.1"/>
    <property type="molecule type" value="Genomic_DNA"/>
</dbReference>
<sequence>MKRTDPMVRAPVFESTALPGLSALLQWPIRRWLRAVRSGMICVGAMVCSVHLTHAAEICIGYMFSSGGEVIQLGGQKIESDGVFSGSRTPLTWEERMTPTSQGGGDGTALFLGMYTYPIATSHTYRFTPPLEGASIKSVGSNCGWYDEPSSCETYSVDINGSHHAFTTADISPLPRLLKDPSNSVPIELGVTSNGDIRGLFMSNEGSGWGAGMVRVDAAPISTLRISHTAPINVGLWGIHFNLCFQAPSLRLELKKEASAARWIAGQSANYTLSLNSNGVPTTAETTITDDVPSSLTIGALPAGCTGTGQVVACKVPAGLTTSMSFVIPVTPKASAFPSVENTARASGGGDAACNGTGACESKVTTPVALPSTITTKKSASASPLIAGAPDQFYAIAITVADATTTAPIAWTDTLPNGIVLSGPPTVRSGTTTASLSGCPASGGSGGTLQCSLAAGIGPGTFEILIPINATRGATGLNTGTNTVNLNGGGDPACTAALGEACDASTPDTSVVPTKLKLEKTASASRFIVGVPASYTLKLSSNGGLTTTEAVITDAVPPSLRIGTPPAGCTVAGQDVTCRVPPGMTTFQSFVIPVTPLAPASGITNIAEASGGGDGSCAGTGDCVSAVTTAVTLPLAITSTKTASANPLLVGTPGQFYRVAVQVANLPTTAPLAIEDMLPTGITLAGPPILFPGTTSGSLSGCTTVGSLVTGCRVASGVAPGTFEIRIPVNVEVTAVGVQAGTNTVNLQGGGDSLCTALLDEPCDATTPPTGVRPADPRVRILKEVTGGSGTHRFLFALSGLSVASETITVTDVGVEVGALNITGTAGVAASISEVSPAGWPRNPVNAFCFDGSEVIAPAPAPTRQAARAMAAGGPIVLTGNTLTIPADRMVPGADLYCVFVNNDAFVITGRVFDDNGSGAGKPNDGLVNGAEKGMAGVQMRLSDCAAGVFSTAMTDGLGRYRLEVPSATAIDDPVCVEELTPASHLSTGASVGSTQLPSGVAVDQNGKTYTYLRTADSTPDRIAFRWNNSSAGDLNFGDVALNRFGADSARSGSPGSSVSHSHTFVAQTGGAVSFDTAGAVATPPIDGWSAKVYADPGCTGALQGGAAVLYPPSVPVPVTAGQNVCVVVQEFIPAQALVGHSDKRTVQASFVFTNASPGLSASYLVNDTTTVSSTALELKKEVRNLSKSGSTFGLINEAKSGETLEYRITYINNGATPISDLTVNDTTPVYTSFAGSQTGTTPATLTACAKNTPANALPAPAVACAATQAAGGAGPLAWKFTGQLAPGGTGVVLFSVTVN</sequence>
<dbReference type="InterPro" id="IPR013783">
    <property type="entry name" value="Ig-like_fold"/>
</dbReference>
<name>A0A5Q0M7L4_VARPD</name>
<gene>
    <name evidence="2" type="ORF">GFK26_23100</name>
</gene>
<dbReference type="PANTHER" id="PTHR34819">
    <property type="entry name" value="LARGE CYSTEINE-RICH PERIPLASMIC PROTEIN OMCB"/>
    <property type="match status" value="1"/>
</dbReference>
<feature type="domain" description="SpaA-like prealbumin fold" evidence="1">
    <location>
        <begin position="779"/>
        <end position="903"/>
    </location>
</feature>